<keyword evidence="6" id="KW-0472">Membrane</keyword>
<keyword evidence="7" id="KW-0998">Cell outer membrane</keyword>
<dbReference type="GO" id="GO:0015344">
    <property type="term" value="F:siderophore uptake transmembrane transporter activity"/>
    <property type="evidence" value="ECO:0007669"/>
    <property type="project" value="TreeGrafter"/>
</dbReference>
<dbReference type="GO" id="GO:0044718">
    <property type="term" value="P:siderophore transmembrane transport"/>
    <property type="evidence" value="ECO:0007669"/>
    <property type="project" value="TreeGrafter"/>
</dbReference>
<evidence type="ECO:0000313" key="9">
    <source>
        <dbReference type="EMBL" id="TPE59489.1"/>
    </source>
</evidence>
<evidence type="ECO:0000256" key="5">
    <source>
        <dbReference type="ARBA" id="ARBA00022729"/>
    </source>
</evidence>
<name>A0A501XGF7_9SPHN</name>
<proteinExistence type="predicted"/>
<evidence type="ECO:0000256" key="4">
    <source>
        <dbReference type="ARBA" id="ARBA00022692"/>
    </source>
</evidence>
<evidence type="ECO:0000256" key="3">
    <source>
        <dbReference type="ARBA" id="ARBA00022452"/>
    </source>
</evidence>
<sequence length="682" mass="75669">MSVFATCGGLLPLALILAPVAAYAQERVGGRTVYPASFFQQFAPSTALQVVERVPGFRLQDIDQDVRGFGQAAGNVVINGERPSSKSDNLETLLAQIPAARVLRVEVGPGDGFGAEFAGRPQVLNLVLTDDTGVAGTAEFRLRKPFASRVRADGKASALLKRGQSSFRIAADYNNDDLTNFGFDSLTALPGGELIERREKHNGTDDPEGNVSLGWSHEDGENRRANLNLRYARGRFQLWQDNHVMPVSGIPRDDWMKQDYRYHQFELGGDVTRPLGAGSLKLILLATRTTRDREDVVLNRANDQLLGGFSQLQESTDAESVARLVWSRPSKEGWSIEAGGEAVLNRLDSAVDLNSIAADGGHSPIELPLANAVVREIRLEPFVNLGRQLAPGLRADFGLTFERSRLTVSGDAEAERTLSYLKPRASLDWRTGRWQFQAKAERTVNQLDFGDFISVAELGNDRVNGGNADLVPQTAWEFLATAEHPLLGSGVIRAELGMNFVQQVQDRVPVEDGLDAPGNLGSGRMKIARLNMDAPLSGLGIIGGRATVLLSVIDTDVRDPYTLQKRHFTNYTLWVLNIGFRQDLGRFAWGFDTYSNSGSTQYRRNEEDRNFRDNPYVTAFAEYRPDSRTTLTLRAENLLDVRYYRERTFFSPDRSSTTPVMREFRQRQDHITPSLTLKRTFG</sequence>
<dbReference type="OrthoDB" id="7622322at2"/>
<evidence type="ECO:0000256" key="2">
    <source>
        <dbReference type="ARBA" id="ARBA00022448"/>
    </source>
</evidence>
<dbReference type="Proteomes" id="UP000319897">
    <property type="component" value="Unassembled WGS sequence"/>
</dbReference>
<keyword evidence="4" id="KW-0812">Transmembrane</keyword>
<gene>
    <name evidence="9" type="ORF">FJQ54_13475</name>
</gene>
<accession>A0A501XGF7</accession>
<organism evidence="9 10">
    <name type="scientific">Sandaracinobacter neustonicus</name>
    <dbReference type="NCBI Taxonomy" id="1715348"/>
    <lineage>
        <taxon>Bacteria</taxon>
        <taxon>Pseudomonadati</taxon>
        <taxon>Pseudomonadota</taxon>
        <taxon>Alphaproteobacteria</taxon>
        <taxon>Sphingomonadales</taxon>
        <taxon>Sphingosinicellaceae</taxon>
        <taxon>Sandaracinobacter</taxon>
    </lineage>
</organism>
<dbReference type="InterPro" id="IPR039426">
    <property type="entry name" value="TonB-dep_rcpt-like"/>
</dbReference>
<dbReference type="Gene3D" id="2.40.170.20">
    <property type="entry name" value="TonB-dependent receptor, beta-barrel domain"/>
    <property type="match status" value="1"/>
</dbReference>
<keyword evidence="5 8" id="KW-0732">Signal</keyword>
<keyword evidence="10" id="KW-1185">Reference proteome</keyword>
<keyword evidence="3" id="KW-1134">Transmembrane beta strand</keyword>
<dbReference type="RefSeq" id="WP_140928936.1">
    <property type="nucleotide sequence ID" value="NZ_VFSU01000030.1"/>
</dbReference>
<dbReference type="AlphaFoldDB" id="A0A501XGF7"/>
<dbReference type="EMBL" id="VFSU01000030">
    <property type="protein sequence ID" value="TPE59489.1"/>
    <property type="molecule type" value="Genomic_DNA"/>
</dbReference>
<evidence type="ECO:0000256" key="1">
    <source>
        <dbReference type="ARBA" id="ARBA00004571"/>
    </source>
</evidence>
<evidence type="ECO:0000256" key="7">
    <source>
        <dbReference type="ARBA" id="ARBA00023237"/>
    </source>
</evidence>
<comment type="caution">
    <text evidence="9">The sequence shown here is derived from an EMBL/GenBank/DDBJ whole genome shotgun (WGS) entry which is preliminary data.</text>
</comment>
<protein>
    <submittedName>
        <fullName evidence="9">Uncharacterized protein</fullName>
    </submittedName>
</protein>
<evidence type="ECO:0000313" key="10">
    <source>
        <dbReference type="Proteomes" id="UP000319897"/>
    </source>
</evidence>
<keyword evidence="2" id="KW-0813">Transport</keyword>
<feature type="chain" id="PRO_5021209137" evidence="8">
    <location>
        <begin position="25"/>
        <end position="682"/>
    </location>
</feature>
<reference evidence="9 10" key="1">
    <citation type="submission" date="2019-06" db="EMBL/GenBank/DDBJ databases">
        <authorList>
            <person name="Lee I."/>
            <person name="Jang G.I."/>
            <person name="Hwang C.Y."/>
        </authorList>
    </citation>
    <scope>NUCLEOTIDE SEQUENCE [LARGE SCALE GENOMIC DNA]</scope>
    <source>
        <strain evidence="9 10">PAMC 28131</strain>
    </source>
</reference>
<dbReference type="PANTHER" id="PTHR30069">
    <property type="entry name" value="TONB-DEPENDENT OUTER MEMBRANE RECEPTOR"/>
    <property type="match status" value="1"/>
</dbReference>
<feature type="signal peptide" evidence="8">
    <location>
        <begin position="1"/>
        <end position="24"/>
    </location>
</feature>
<dbReference type="SUPFAM" id="SSF56935">
    <property type="entry name" value="Porins"/>
    <property type="match status" value="1"/>
</dbReference>
<comment type="subcellular location">
    <subcellularLocation>
        <location evidence="1">Cell outer membrane</location>
        <topology evidence="1">Multi-pass membrane protein</topology>
    </subcellularLocation>
</comment>
<evidence type="ECO:0000256" key="8">
    <source>
        <dbReference type="SAM" id="SignalP"/>
    </source>
</evidence>
<dbReference type="PANTHER" id="PTHR30069:SF29">
    <property type="entry name" value="HEMOGLOBIN AND HEMOGLOBIN-HAPTOGLOBIN-BINDING PROTEIN 1-RELATED"/>
    <property type="match status" value="1"/>
</dbReference>
<evidence type="ECO:0000256" key="6">
    <source>
        <dbReference type="ARBA" id="ARBA00023136"/>
    </source>
</evidence>
<dbReference type="GO" id="GO:0009279">
    <property type="term" value="C:cell outer membrane"/>
    <property type="evidence" value="ECO:0007669"/>
    <property type="project" value="UniProtKB-SubCell"/>
</dbReference>
<dbReference type="InterPro" id="IPR036942">
    <property type="entry name" value="Beta-barrel_TonB_sf"/>
</dbReference>